<dbReference type="Gene3D" id="1.25.40.10">
    <property type="entry name" value="Tetratricopeptide repeat domain"/>
    <property type="match status" value="2"/>
</dbReference>
<dbReference type="Pfam" id="PF08238">
    <property type="entry name" value="Sel1"/>
    <property type="match status" value="4"/>
</dbReference>
<proteinExistence type="inferred from homology"/>
<dbReference type="InterPro" id="IPR006597">
    <property type="entry name" value="Sel1-like"/>
</dbReference>
<dbReference type="AlphaFoldDB" id="A0A9W4SZS0"/>
<keyword evidence="3" id="KW-1185">Reference proteome</keyword>
<dbReference type="EMBL" id="CAMKVN010004545">
    <property type="protein sequence ID" value="CAI2187290.1"/>
    <property type="molecule type" value="Genomic_DNA"/>
</dbReference>
<comment type="similarity">
    <text evidence="1">Belongs to the sel-1 family.</text>
</comment>
<dbReference type="SUPFAM" id="SSF81901">
    <property type="entry name" value="HCP-like"/>
    <property type="match status" value="2"/>
</dbReference>
<dbReference type="PANTHER" id="PTHR11102:SF160">
    <property type="entry name" value="ERAD-ASSOCIATED E3 UBIQUITIN-PROTEIN LIGASE COMPONENT HRD3"/>
    <property type="match status" value="1"/>
</dbReference>
<dbReference type="OrthoDB" id="2436573at2759"/>
<accession>A0A9W4SZS0</accession>
<comment type="caution">
    <text evidence="2">The sequence shown here is derived from an EMBL/GenBank/DDBJ whole genome shotgun (WGS) entry which is preliminary data.</text>
</comment>
<feature type="non-terminal residue" evidence="2">
    <location>
        <position position="1"/>
    </location>
</feature>
<name>A0A9W4SZS0_9GLOM</name>
<evidence type="ECO:0000313" key="2">
    <source>
        <dbReference type="EMBL" id="CAI2187290.1"/>
    </source>
</evidence>
<sequence>TLRFGSCELCEFQISKFNGYIEKSAVQGYFGAVFQLGYCYVNGIGVEANKEKGFELYNKAAGNNDDILLIYCDDVIFSDLDEVNYWYHKAADNDNNQLALYKLGELYEIGKGVGENLTRAFEFYKSSANQGYSEALCKVGYYYEHGIIVEADKERAMDLYRLAAKEGNGMAQKYIANLFEQSEEIENNI</sequence>
<protein>
    <submittedName>
        <fullName evidence="2">4911_t:CDS:1</fullName>
    </submittedName>
</protein>
<reference evidence="2" key="1">
    <citation type="submission" date="2022-08" db="EMBL/GenBank/DDBJ databases">
        <authorList>
            <person name="Kallberg Y."/>
            <person name="Tangrot J."/>
            <person name="Rosling A."/>
        </authorList>
    </citation>
    <scope>NUCLEOTIDE SEQUENCE</scope>
    <source>
        <strain evidence="2">Wild A</strain>
    </source>
</reference>
<dbReference type="Proteomes" id="UP001153678">
    <property type="component" value="Unassembled WGS sequence"/>
</dbReference>
<organism evidence="2 3">
    <name type="scientific">Funneliformis geosporum</name>
    <dbReference type="NCBI Taxonomy" id="1117311"/>
    <lineage>
        <taxon>Eukaryota</taxon>
        <taxon>Fungi</taxon>
        <taxon>Fungi incertae sedis</taxon>
        <taxon>Mucoromycota</taxon>
        <taxon>Glomeromycotina</taxon>
        <taxon>Glomeromycetes</taxon>
        <taxon>Glomerales</taxon>
        <taxon>Glomeraceae</taxon>
        <taxon>Funneliformis</taxon>
    </lineage>
</organism>
<dbReference type="InterPro" id="IPR050767">
    <property type="entry name" value="Sel1_AlgK"/>
</dbReference>
<dbReference type="InterPro" id="IPR011990">
    <property type="entry name" value="TPR-like_helical_dom_sf"/>
</dbReference>
<evidence type="ECO:0000313" key="3">
    <source>
        <dbReference type="Proteomes" id="UP001153678"/>
    </source>
</evidence>
<gene>
    <name evidence="2" type="ORF">FWILDA_LOCUS13004</name>
</gene>
<evidence type="ECO:0000256" key="1">
    <source>
        <dbReference type="ARBA" id="ARBA00038101"/>
    </source>
</evidence>
<dbReference type="SMART" id="SM00671">
    <property type="entry name" value="SEL1"/>
    <property type="match status" value="3"/>
</dbReference>
<dbReference type="PANTHER" id="PTHR11102">
    <property type="entry name" value="SEL-1-LIKE PROTEIN"/>
    <property type="match status" value="1"/>
</dbReference>